<proteinExistence type="predicted"/>
<reference evidence="1 2" key="1">
    <citation type="submission" date="2015-01" db="EMBL/GenBank/DDBJ databases">
        <title>Evolution of Trichinella species and genotypes.</title>
        <authorList>
            <person name="Korhonen P.K."/>
            <person name="Edoardo P."/>
            <person name="Giuseppe L.R."/>
            <person name="Gasser R.B."/>
        </authorList>
    </citation>
    <scope>NUCLEOTIDE SEQUENCE [LARGE SCALE GENOMIC DNA]</scope>
    <source>
        <strain evidence="1">ISS120</strain>
    </source>
</reference>
<evidence type="ECO:0000313" key="2">
    <source>
        <dbReference type="Proteomes" id="UP000054653"/>
    </source>
</evidence>
<evidence type="ECO:0000313" key="1">
    <source>
        <dbReference type="EMBL" id="KRY56948.1"/>
    </source>
</evidence>
<comment type="caution">
    <text evidence="1">The sequence shown here is derived from an EMBL/GenBank/DDBJ whole genome shotgun (WGS) entry which is preliminary data.</text>
</comment>
<sequence length="66" mass="7885">MQFSEVWMDVRVPMDSEQFAFNFELSIQELLWIALQQNLFEEIFDCTKLHGKLRTSLITMICNIEI</sequence>
<protein>
    <submittedName>
        <fullName evidence="1">Uncharacterized protein</fullName>
    </submittedName>
</protein>
<organism evidence="1 2">
    <name type="scientific">Trichinella britovi</name>
    <name type="common">Parasitic roundworm</name>
    <dbReference type="NCBI Taxonomy" id="45882"/>
    <lineage>
        <taxon>Eukaryota</taxon>
        <taxon>Metazoa</taxon>
        <taxon>Ecdysozoa</taxon>
        <taxon>Nematoda</taxon>
        <taxon>Enoplea</taxon>
        <taxon>Dorylaimia</taxon>
        <taxon>Trichinellida</taxon>
        <taxon>Trichinellidae</taxon>
        <taxon>Trichinella</taxon>
    </lineage>
</organism>
<gene>
    <name evidence="1" type="ORF">T03_6449</name>
</gene>
<dbReference type="EMBL" id="JYDI01000037">
    <property type="protein sequence ID" value="KRY56948.1"/>
    <property type="molecule type" value="Genomic_DNA"/>
</dbReference>
<accession>A0A0V1D6D6</accession>
<dbReference type="Proteomes" id="UP000054653">
    <property type="component" value="Unassembled WGS sequence"/>
</dbReference>
<dbReference type="AlphaFoldDB" id="A0A0V1D6D6"/>
<keyword evidence="2" id="KW-1185">Reference proteome</keyword>
<name>A0A0V1D6D6_TRIBR</name>